<dbReference type="Gene3D" id="3.40.50.261">
    <property type="entry name" value="Succinyl-CoA synthetase domains"/>
    <property type="match status" value="1"/>
</dbReference>
<feature type="non-terminal residue" evidence="1">
    <location>
        <position position="1"/>
    </location>
</feature>
<dbReference type="EMBL" id="BARS01059485">
    <property type="protein sequence ID" value="GAG45632.1"/>
    <property type="molecule type" value="Genomic_DNA"/>
</dbReference>
<evidence type="ECO:0000313" key="1">
    <source>
        <dbReference type="EMBL" id="GAG45632.1"/>
    </source>
</evidence>
<gene>
    <name evidence="1" type="ORF">S01H1_86128</name>
</gene>
<organism evidence="1">
    <name type="scientific">marine sediment metagenome</name>
    <dbReference type="NCBI Taxonomy" id="412755"/>
    <lineage>
        <taxon>unclassified sequences</taxon>
        <taxon>metagenomes</taxon>
        <taxon>ecological metagenomes</taxon>
    </lineage>
</organism>
<reference evidence="1" key="1">
    <citation type="journal article" date="2014" name="Front. Microbiol.">
        <title>High frequency of phylogenetically diverse reductive dehalogenase-homologous genes in deep subseafloor sedimentary metagenomes.</title>
        <authorList>
            <person name="Kawai M."/>
            <person name="Futagami T."/>
            <person name="Toyoda A."/>
            <person name="Takaki Y."/>
            <person name="Nishi S."/>
            <person name="Hori S."/>
            <person name="Arai W."/>
            <person name="Tsubouchi T."/>
            <person name="Morono Y."/>
            <person name="Uchiyama I."/>
            <person name="Ito T."/>
            <person name="Fujiyama A."/>
            <person name="Inagaki F."/>
            <person name="Takami H."/>
        </authorList>
    </citation>
    <scope>NUCLEOTIDE SEQUENCE</scope>
    <source>
        <strain evidence="1">Expedition CK06-06</strain>
    </source>
</reference>
<comment type="caution">
    <text evidence="1">The sequence shown here is derived from an EMBL/GenBank/DDBJ whole genome shotgun (WGS) entry which is preliminary data.</text>
</comment>
<dbReference type="InterPro" id="IPR016102">
    <property type="entry name" value="Succinyl-CoA_synth-like"/>
</dbReference>
<name>X0YEG5_9ZZZZ</name>
<protein>
    <submittedName>
        <fullName evidence="1">Uncharacterized protein</fullName>
    </submittedName>
</protein>
<feature type="non-terminal residue" evidence="1">
    <location>
        <position position="43"/>
    </location>
</feature>
<sequence length="43" mass="4522">AMTGGQSVIIADAFGRTDLEVPLLTPASYEKLASFFNIIGGSY</sequence>
<proteinExistence type="predicted"/>
<accession>X0YEG5</accession>
<dbReference type="AlphaFoldDB" id="X0YEG5"/>